<dbReference type="RefSeq" id="WP_098246010.1">
    <property type="nucleotide sequence ID" value="NZ_CP022685.1"/>
</dbReference>
<keyword evidence="2" id="KW-1185">Reference proteome</keyword>
<dbReference type="AlphaFoldDB" id="A0A291QKI1"/>
<dbReference type="GO" id="GO:0004029">
    <property type="term" value="F:aldehyde dehydrogenase (NAD+) activity"/>
    <property type="evidence" value="ECO:0007669"/>
    <property type="project" value="UniProtKB-EC"/>
</dbReference>
<dbReference type="SUPFAM" id="SSF53720">
    <property type="entry name" value="ALDH-like"/>
    <property type="match status" value="1"/>
</dbReference>
<gene>
    <name evidence="1" type="ORF">KY5_6966c</name>
</gene>
<dbReference type="EMBL" id="CP022685">
    <property type="protein sequence ID" value="ATL31984.1"/>
    <property type="molecule type" value="Genomic_DNA"/>
</dbReference>
<name>A0A291QKI1_9ACTN</name>
<dbReference type="Proteomes" id="UP000221011">
    <property type="component" value="Chromosome"/>
</dbReference>
<dbReference type="KEGG" id="sfk:KY5_6966c"/>
<keyword evidence="1" id="KW-0560">Oxidoreductase</keyword>
<dbReference type="InterPro" id="IPR016161">
    <property type="entry name" value="Ald_DH/histidinol_DH"/>
</dbReference>
<evidence type="ECO:0000313" key="2">
    <source>
        <dbReference type="Proteomes" id="UP000221011"/>
    </source>
</evidence>
<evidence type="ECO:0000313" key="1">
    <source>
        <dbReference type="EMBL" id="ATL31984.1"/>
    </source>
</evidence>
<protein>
    <submittedName>
        <fullName evidence="1">Aldehyde dehydrogenase</fullName>
        <ecNumber evidence="1">1.2.1.3</ecNumber>
    </submittedName>
</protein>
<sequence>MTGHQVLAFRRGEWRTSLDTVELPGASGARLALVPEIVAHADRRWWDGTRPSLPPLTGRRELLLTALELFDRATLTVGGVGEQSAGDFRAALQESAGLPGPLVDRWCEMLRTDVLKRGEAPEPDERLALVALPGNTFTCLVSVCDEAERSAGVWVRPSRREPLSAARLVAALLAAGWPPARIGLYPAEQRALHGLLRLTDRHVVYGGAGLAAAVRDAPSLTLHGPGRGCALVPSDMSTDDAVEWLLPLVAADSGRFCSNVRTILCTGPEAARSLALALAAALDALPPDGAWPLAAFREPGAARSAARSVRDRLRPADRLLTRREATDSLVLPQLALLEGHFAAPDPHPLIGHEVPFPFAAVLSAEPAAVAAITAESLFVYRPAKRGSA</sequence>
<proteinExistence type="predicted"/>
<accession>A0A291QKI1</accession>
<reference evidence="1 2" key="1">
    <citation type="submission" date="2017-08" db="EMBL/GenBank/DDBJ databases">
        <title>Complete Genome Sequence of Streptomyces formicae KY5, the formicamycin producer.</title>
        <authorList>
            <person name="Holmes N.A."/>
            <person name="Devine R."/>
            <person name="Qin Z."/>
            <person name="Seipke R.F."/>
            <person name="Wilkinson B."/>
            <person name="Hutchings M.I."/>
        </authorList>
    </citation>
    <scope>NUCLEOTIDE SEQUENCE [LARGE SCALE GENOMIC DNA]</scope>
    <source>
        <strain evidence="1 2">KY5</strain>
    </source>
</reference>
<organism evidence="1 2">
    <name type="scientific">Streptomyces formicae</name>
    <dbReference type="NCBI Taxonomy" id="1616117"/>
    <lineage>
        <taxon>Bacteria</taxon>
        <taxon>Bacillati</taxon>
        <taxon>Actinomycetota</taxon>
        <taxon>Actinomycetes</taxon>
        <taxon>Kitasatosporales</taxon>
        <taxon>Streptomycetaceae</taxon>
        <taxon>Streptomyces</taxon>
    </lineage>
</organism>
<dbReference type="EC" id="1.2.1.3" evidence="1"/>